<evidence type="ECO:0000256" key="1">
    <source>
        <dbReference type="SAM" id="SignalP"/>
    </source>
</evidence>
<evidence type="ECO:0000313" key="3">
    <source>
        <dbReference type="Proteomes" id="UP001176961"/>
    </source>
</evidence>
<feature type="signal peptide" evidence="1">
    <location>
        <begin position="1"/>
        <end position="22"/>
    </location>
</feature>
<dbReference type="AlphaFoldDB" id="A0AA36DKD1"/>
<protein>
    <submittedName>
        <fullName evidence="2">Uncharacterized protein</fullName>
    </submittedName>
</protein>
<accession>A0AA36DKD1</accession>
<organism evidence="2 3">
    <name type="scientific">Cylicocyclus nassatus</name>
    <name type="common">Nematode worm</name>
    <dbReference type="NCBI Taxonomy" id="53992"/>
    <lineage>
        <taxon>Eukaryota</taxon>
        <taxon>Metazoa</taxon>
        <taxon>Ecdysozoa</taxon>
        <taxon>Nematoda</taxon>
        <taxon>Chromadorea</taxon>
        <taxon>Rhabditida</taxon>
        <taxon>Rhabditina</taxon>
        <taxon>Rhabditomorpha</taxon>
        <taxon>Strongyloidea</taxon>
        <taxon>Strongylidae</taxon>
        <taxon>Cylicocyclus</taxon>
    </lineage>
</organism>
<reference evidence="2" key="1">
    <citation type="submission" date="2023-07" db="EMBL/GenBank/DDBJ databases">
        <authorList>
            <consortium name="CYATHOMIX"/>
        </authorList>
    </citation>
    <scope>NUCLEOTIDE SEQUENCE</scope>
    <source>
        <strain evidence="2">N/A</strain>
    </source>
</reference>
<name>A0AA36DKD1_CYLNA</name>
<proteinExistence type="predicted"/>
<keyword evidence="1" id="KW-0732">Signal</keyword>
<dbReference type="EMBL" id="CATQJL010000001">
    <property type="protein sequence ID" value="CAJ0588360.1"/>
    <property type="molecule type" value="Genomic_DNA"/>
</dbReference>
<comment type="caution">
    <text evidence="2">The sequence shown here is derived from an EMBL/GenBank/DDBJ whole genome shotgun (WGS) entry which is preliminary data.</text>
</comment>
<feature type="chain" id="PRO_5041307285" evidence="1">
    <location>
        <begin position="23"/>
        <end position="97"/>
    </location>
</feature>
<gene>
    <name evidence="2" type="ORF">CYNAS_LOCUS343</name>
</gene>
<dbReference type="Proteomes" id="UP001176961">
    <property type="component" value="Unassembled WGS sequence"/>
</dbReference>
<sequence length="97" mass="11126">MFLNNLLLIAFLVLALSYTTTAQWGYGQFGYGLYGPRQYYMGAIPNYQPMCPWSSLFNRPREHLLLSQNLHQIPFLLSCPSSSRETHVVSPTLHDCK</sequence>
<keyword evidence="3" id="KW-1185">Reference proteome</keyword>
<feature type="non-terminal residue" evidence="2">
    <location>
        <position position="97"/>
    </location>
</feature>
<evidence type="ECO:0000313" key="2">
    <source>
        <dbReference type="EMBL" id="CAJ0588360.1"/>
    </source>
</evidence>